<feature type="region of interest" description="Disordered" evidence="1">
    <location>
        <begin position="157"/>
        <end position="177"/>
    </location>
</feature>
<sequence>MAPVNRNFLATLIIFHGSLRPEPSVEGAWSGHAGAGPRPQEFIAIKRFLHVTATLFRHENAQTCDQSSCHTATTMSTQKLPHDPLQSTFADRIKLLIQRVGSATEIARMCGFSEGVVRSWRDGHTDPSRARCVTLARTLGISLIWLVAGEGVLQADPNASGGDDSQYSSETVSPQRARGRIGHAHHRLVTHADAAVDPNRLNTAMQILQSELELANSPMTLAENTDMLSNLYEILGVDGSSVNATAMLKFNRQLSERIRQTKTRETA</sequence>
<accession>A0ABV4AQR1</accession>
<evidence type="ECO:0000313" key="3">
    <source>
        <dbReference type="EMBL" id="MEY2182710.1"/>
    </source>
</evidence>
<dbReference type="EMBL" id="JBGBPY010000001">
    <property type="protein sequence ID" value="MEY2182710.1"/>
    <property type="molecule type" value="Genomic_DNA"/>
</dbReference>
<name>A0ABV4AQR1_9GAMM</name>
<keyword evidence="4" id="KW-1185">Reference proteome</keyword>
<feature type="domain" description="HTH cro/C1-type" evidence="2">
    <location>
        <begin position="104"/>
        <end position="146"/>
    </location>
</feature>
<evidence type="ECO:0000313" key="4">
    <source>
        <dbReference type="Proteomes" id="UP001562159"/>
    </source>
</evidence>
<dbReference type="InterPro" id="IPR010982">
    <property type="entry name" value="Lambda_DNA-bd_dom_sf"/>
</dbReference>
<evidence type="ECO:0000256" key="1">
    <source>
        <dbReference type="SAM" id="MobiDB-lite"/>
    </source>
</evidence>
<dbReference type="InterPro" id="IPR001387">
    <property type="entry name" value="Cro/C1-type_HTH"/>
</dbReference>
<reference evidence="3 4" key="1">
    <citation type="submission" date="2024-07" db="EMBL/GenBank/DDBJ databases">
        <title>Molecular mechanisms and environmental adaptations of flagellar loss and biofilm growth of Rhodanobacter under environmental stress.</title>
        <authorList>
            <person name="Chen M."/>
        </authorList>
    </citation>
    <scope>NUCLEOTIDE SEQUENCE [LARGE SCALE GENOMIC DNA]</scope>
    <source>
        <strain evidence="3 4">RS22</strain>
    </source>
</reference>
<protein>
    <submittedName>
        <fullName evidence="3">Multiprotein-bridging factor 1 family protein</fullName>
    </submittedName>
</protein>
<organism evidence="3 4">
    <name type="scientific">Rhodanobacter humi</name>
    <dbReference type="NCBI Taxonomy" id="1888173"/>
    <lineage>
        <taxon>Bacteria</taxon>
        <taxon>Pseudomonadati</taxon>
        <taxon>Pseudomonadota</taxon>
        <taxon>Gammaproteobacteria</taxon>
        <taxon>Lysobacterales</taxon>
        <taxon>Rhodanobacteraceae</taxon>
        <taxon>Rhodanobacter</taxon>
    </lineage>
</organism>
<dbReference type="Proteomes" id="UP001562159">
    <property type="component" value="Unassembled WGS sequence"/>
</dbReference>
<gene>
    <name evidence="3" type="ORF">AB7878_09810</name>
</gene>
<dbReference type="CDD" id="cd00093">
    <property type="entry name" value="HTH_XRE"/>
    <property type="match status" value="1"/>
</dbReference>
<proteinExistence type="predicted"/>
<comment type="caution">
    <text evidence="3">The sequence shown here is derived from an EMBL/GenBank/DDBJ whole genome shotgun (WGS) entry which is preliminary data.</text>
</comment>
<evidence type="ECO:0000259" key="2">
    <source>
        <dbReference type="PROSITE" id="PS50943"/>
    </source>
</evidence>
<dbReference type="Gene3D" id="1.10.260.40">
    <property type="entry name" value="lambda repressor-like DNA-binding domains"/>
    <property type="match status" value="1"/>
</dbReference>
<feature type="compositionally biased region" description="Polar residues" evidence="1">
    <location>
        <begin position="163"/>
        <end position="174"/>
    </location>
</feature>
<dbReference type="SUPFAM" id="SSF47413">
    <property type="entry name" value="lambda repressor-like DNA-binding domains"/>
    <property type="match status" value="1"/>
</dbReference>
<dbReference type="PROSITE" id="PS50943">
    <property type="entry name" value="HTH_CROC1"/>
    <property type="match status" value="1"/>
</dbReference>